<dbReference type="InterPro" id="IPR019734">
    <property type="entry name" value="TPR_rpt"/>
</dbReference>
<dbReference type="SMART" id="SM00028">
    <property type="entry name" value="TPR"/>
    <property type="match status" value="5"/>
</dbReference>
<dbReference type="InterPro" id="IPR011990">
    <property type="entry name" value="TPR-like_helical_dom_sf"/>
</dbReference>
<dbReference type="InterPro" id="IPR001867">
    <property type="entry name" value="OmpR/PhoB-type_DNA-bd"/>
</dbReference>
<evidence type="ECO:0000259" key="6">
    <source>
        <dbReference type="SMART" id="SM01043"/>
    </source>
</evidence>
<dbReference type="SMART" id="SM00862">
    <property type="entry name" value="Trans_reg_C"/>
    <property type="match status" value="1"/>
</dbReference>
<dbReference type="PRINTS" id="PR00364">
    <property type="entry name" value="DISEASERSIST"/>
</dbReference>
<dbReference type="SUPFAM" id="SSF52540">
    <property type="entry name" value="P-loop containing nucleoside triphosphate hydrolases"/>
    <property type="match status" value="1"/>
</dbReference>
<evidence type="ECO:0000256" key="4">
    <source>
        <dbReference type="ARBA" id="ARBA00023163"/>
    </source>
</evidence>
<dbReference type="PANTHER" id="PTHR35807">
    <property type="entry name" value="TRANSCRIPTIONAL REGULATOR REDD-RELATED"/>
    <property type="match status" value="1"/>
</dbReference>
<dbReference type="CDD" id="cd15831">
    <property type="entry name" value="BTAD"/>
    <property type="match status" value="1"/>
</dbReference>
<dbReference type="InterPro" id="IPR002182">
    <property type="entry name" value="NB-ARC"/>
</dbReference>
<comment type="caution">
    <text evidence="7">The sequence shown here is derived from an EMBL/GenBank/DDBJ whole genome shotgun (WGS) entry which is preliminary data.</text>
</comment>
<protein>
    <submittedName>
        <fullName evidence="7">DNA-binding SARP family transcriptional activator</fullName>
    </submittedName>
</protein>
<dbReference type="Pfam" id="PF03704">
    <property type="entry name" value="BTAD"/>
    <property type="match status" value="1"/>
</dbReference>
<dbReference type="RefSeq" id="WP_147132170.1">
    <property type="nucleotide sequence ID" value="NZ_BAABIJ010000001.1"/>
</dbReference>
<dbReference type="PANTHER" id="PTHR35807:SF1">
    <property type="entry name" value="TRANSCRIPTIONAL REGULATOR REDD"/>
    <property type="match status" value="1"/>
</dbReference>
<feature type="domain" description="Bacterial transcriptional activator" evidence="6">
    <location>
        <begin position="93"/>
        <end position="237"/>
    </location>
</feature>
<evidence type="ECO:0000256" key="2">
    <source>
        <dbReference type="ARBA" id="ARBA00023015"/>
    </source>
</evidence>
<keyword evidence="3 7" id="KW-0238">DNA-binding</keyword>
<feature type="domain" description="OmpR/PhoB-type" evidence="5">
    <location>
        <begin position="17"/>
        <end position="86"/>
    </location>
</feature>
<keyword evidence="4" id="KW-0804">Transcription</keyword>
<dbReference type="InterPro" id="IPR036388">
    <property type="entry name" value="WH-like_DNA-bd_sf"/>
</dbReference>
<dbReference type="Gene3D" id="1.25.40.10">
    <property type="entry name" value="Tetratricopeptide repeat domain"/>
    <property type="match status" value="3"/>
</dbReference>
<dbReference type="SUPFAM" id="SSF48452">
    <property type="entry name" value="TPR-like"/>
    <property type="match status" value="3"/>
</dbReference>
<dbReference type="InterPro" id="IPR005158">
    <property type="entry name" value="BTAD"/>
</dbReference>
<dbReference type="Pfam" id="PF13424">
    <property type="entry name" value="TPR_12"/>
    <property type="match status" value="1"/>
</dbReference>
<dbReference type="Proteomes" id="UP000321617">
    <property type="component" value="Unassembled WGS sequence"/>
</dbReference>
<dbReference type="Gene3D" id="1.10.10.10">
    <property type="entry name" value="Winged helix-like DNA-binding domain superfamily/Winged helix DNA-binding domain"/>
    <property type="match status" value="1"/>
</dbReference>
<dbReference type="InterPro" id="IPR027417">
    <property type="entry name" value="P-loop_NTPase"/>
</dbReference>
<name>A0A562VA22_9ACTN</name>
<dbReference type="InterPro" id="IPR051677">
    <property type="entry name" value="AfsR-DnrI-RedD_regulator"/>
</dbReference>
<dbReference type="SMART" id="SM01043">
    <property type="entry name" value="BTAD"/>
    <property type="match status" value="1"/>
</dbReference>
<evidence type="ECO:0000259" key="5">
    <source>
        <dbReference type="SMART" id="SM00862"/>
    </source>
</evidence>
<evidence type="ECO:0000256" key="1">
    <source>
        <dbReference type="ARBA" id="ARBA00005820"/>
    </source>
</evidence>
<dbReference type="Gene3D" id="3.40.50.300">
    <property type="entry name" value="P-loop containing nucleotide triphosphate hydrolases"/>
    <property type="match status" value="1"/>
</dbReference>
<dbReference type="InterPro" id="IPR016032">
    <property type="entry name" value="Sig_transdc_resp-reg_C-effctor"/>
</dbReference>
<comment type="similarity">
    <text evidence="1">Belongs to the AfsR/DnrI/RedD regulatory family.</text>
</comment>
<evidence type="ECO:0000313" key="8">
    <source>
        <dbReference type="Proteomes" id="UP000321617"/>
    </source>
</evidence>
<dbReference type="GO" id="GO:0006355">
    <property type="term" value="P:regulation of DNA-templated transcription"/>
    <property type="evidence" value="ECO:0007669"/>
    <property type="project" value="InterPro"/>
</dbReference>
<dbReference type="Pfam" id="PF00931">
    <property type="entry name" value="NB-ARC"/>
    <property type="match status" value="1"/>
</dbReference>
<evidence type="ECO:0000313" key="7">
    <source>
        <dbReference type="EMBL" id="TWJ14698.1"/>
    </source>
</evidence>
<proteinExistence type="inferred from homology"/>
<dbReference type="AlphaFoldDB" id="A0A562VA22"/>
<keyword evidence="8" id="KW-1185">Reference proteome</keyword>
<sequence length="986" mass="107351">MEFRILGPLEVRDASGVVPIPGRHHPKLLAMLLLDADHVVPLYRLVEALWDQDPPVTARRQAQNAMATLRRLLPGRIESVGEGYRLTLATDRLDASVFTTHVRAARRFTAAGRHAEAHERLSAALDLWRGPALAGMSGRLPESAAERWNEERLVAQEARMAAELAMGQPGRVVGEARRLLEAHPYRQGLAVMSMRALHQSGRTEEALAVYRGVRRRFAADLGIEPGRPLRDLHREILRQGPEPARPPVPVTAAPTVPIPAQLPQGGGFTGRADELAALDVSSADGTGPVVISGPGGVGKSALAVEWASRHLDRFPDGQLFVDLRGYDEAEPLTAQDALDRFLRALGHPPDAIPTDVQEAAALFRSRVSERRMLVLLDNAASVDQVRPLLPGGRGCRVLVTSRDRLAGLVALDDARAVSVPVMETRDSVDMLRRVVGDERVAAEPAAAARLAELCGHLPLALRIAAANLAGNRHRRLGDLVAELENSDRLAVLAIEGDLRAAVRANLDLSHRALTPDARDLFCRLGIVPGEDFSHPLVVAVSGRSEPEAGPLVARLLSGHLLEEYRPGRYRMHDLVRLYAADRADRELPPDRRAAVVDAVIDWHHERAYDPGAAEAHNMLRAAETLGDHPRLWRLVFAMRQVLNEGRSLARVRKATENGLANAERAGDRVGVFRMTSQLANVMRKEGDLESALRWGSRAVLLSRGIGPREEAAAKGNLGVYLSGAGRAAEAEKLLTEAVDLAAATGNVRSQLIFVNTLLQVCTMVGAFDKAYAYLADADAADLAEGGHFQARLRIYRGTLLTAQFRTDEALEVLAEAHAMAKAAGDGYLQGWCLAMQAESHRRAGRLDVARRLYREELRSGRSAERTTVEFESLCDLAEVEAAMGDYEQAAALMSEAAVSGPAPSESGRAQWDLIRAMIHNGHSRHRPALESATSALRRYRAMPWLIRQADALRVLAEAHDGLGDHEAAVRCRAEAEALETTPREPD</sequence>
<dbReference type="GO" id="GO:0043531">
    <property type="term" value="F:ADP binding"/>
    <property type="evidence" value="ECO:0007669"/>
    <property type="project" value="InterPro"/>
</dbReference>
<keyword evidence="2" id="KW-0805">Transcription regulation</keyword>
<accession>A0A562VA22</accession>
<dbReference type="GO" id="GO:0000160">
    <property type="term" value="P:phosphorelay signal transduction system"/>
    <property type="evidence" value="ECO:0007669"/>
    <property type="project" value="InterPro"/>
</dbReference>
<dbReference type="GO" id="GO:0003677">
    <property type="term" value="F:DNA binding"/>
    <property type="evidence" value="ECO:0007669"/>
    <property type="project" value="UniProtKB-KW"/>
</dbReference>
<reference evidence="7 8" key="1">
    <citation type="journal article" date="2013" name="Stand. Genomic Sci.">
        <title>Genomic Encyclopedia of Type Strains, Phase I: The one thousand microbial genomes (KMG-I) project.</title>
        <authorList>
            <person name="Kyrpides N.C."/>
            <person name="Woyke T."/>
            <person name="Eisen J.A."/>
            <person name="Garrity G."/>
            <person name="Lilburn T.G."/>
            <person name="Beck B.J."/>
            <person name="Whitman W.B."/>
            <person name="Hugenholtz P."/>
            <person name="Klenk H.P."/>
        </authorList>
    </citation>
    <scope>NUCLEOTIDE SEQUENCE [LARGE SCALE GENOMIC DNA]</scope>
    <source>
        <strain evidence="7 8">DSM 45044</strain>
    </source>
</reference>
<evidence type="ECO:0000256" key="3">
    <source>
        <dbReference type="ARBA" id="ARBA00023125"/>
    </source>
</evidence>
<dbReference type="OrthoDB" id="5521887at2"/>
<dbReference type="EMBL" id="VLLL01000005">
    <property type="protein sequence ID" value="TWJ14698.1"/>
    <property type="molecule type" value="Genomic_DNA"/>
</dbReference>
<dbReference type="SUPFAM" id="SSF46894">
    <property type="entry name" value="C-terminal effector domain of the bipartite response regulators"/>
    <property type="match status" value="1"/>
</dbReference>
<organism evidence="7 8">
    <name type="scientific">Stackebrandtia albiflava</name>
    <dbReference type="NCBI Taxonomy" id="406432"/>
    <lineage>
        <taxon>Bacteria</taxon>
        <taxon>Bacillati</taxon>
        <taxon>Actinomycetota</taxon>
        <taxon>Actinomycetes</taxon>
        <taxon>Glycomycetales</taxon>
        <taxon>Glycomycetaceae</taxon>
        <taxon>Stackebrandtia</taxon>
    </lineage>
</organism>
<gene>
    <name evidence="7" type="ORF">LX16_0387</name>
</gene>